<sequence length="76" mass="8805">MTNRRRRFAAFNRSINNNSINNSASNRTTIENWERVRAHGTPATKVALAIPAQINNKAQRIHDSPTFLFFLFLYEL</sequence>
<dbReference type="Proteomes" id="UP000218767">
    <property type="component" value="Unassembled WGS sequence"/>
</dbReference>
<evidence type="ECO:0000313" key="1">
    <source>
        <dbReference type="EMBL" id="PCI78848.1"/>
    </source>
</evidence>
<comment type="caution">
    <text evidence="1">The sequence shown here is derived from an EMBL/GenBank/DDBJ whole genome shotgun (WGS) entry which is preliminary data.</text>
</comment>
<dbReference type="AlphaFoldDB" id="A0A2A4X899"/>
<name>A0A2A4X899_9GAMM</name>
<proteinExistence type="predicted"/>
<accession>A0A2A4X899</accession>
<protein>
    <submittedName>
        <fullName evidence="1">Uncharacterized protein</fullName>
    </submittedName>
</protein>
<evidence type="ECO:0000313" key="2">
    <source>
        <dbReference type="Proteomes" id="UP000218767"/>
    </source>
</evidence>
<gene>
    <name evidence="1" type="ORF">COB20_06160</name>
</gene>
<dbReference type="EMBL" id="NVUL01000026">
    <property type="protein sequence ID" value="PCI78848.1"/>
    <property type="molecule type" value="Genomic_DNA"/>
</dbReference>
<organism evidence="1 2">
    <name type="scientific">SAR86 cluster bacterium</name>
    <dbReference type="NCBI Taxonomy" id="2030880"/>
    <lineage>
        <taxon>Bacteria</taxon>
        <taxon>Pseudomonadati</taxon>
        <taxon>Pseudomonadota</taxon>
        <taxon>Gammaproteobacteria</taxon>
        <taxon>SAR86 cluster</taxon>
    </lineage>
</organism>
<reference evidence="2" key="1">
    <citation type="submission" date="2017-08" db="EMBL/GenBank/DDBJ databases">
        <title>A dynamic microbial community with high functional redundancy inhabits the cold, oxic subseafloor aquifer.</title>
        <authorList>
            <person name="Tully B.J."/>
            <person name="Wheat C.G."/>
            <person name="Glazer B.T."/>
            <person name="Huber J.A."/>
        </authorList>
    </citation>
    <scope>NUCLEOTIDE SEQUENCE [LARGE SCALE GENOMIC DNA]</scope>
</reference>